<gene>
    <name evidence="5" type="primary">yusV_2</name>
    <name evidence="5" type="ORF">DSM106044_03899</name>
</gene>
<evidence type="ECO:0000259" key="4">
    <source>
        <dbReference type="PROSITE" id="PS50893"/>
    </source>
</evidence>
<dbReference type="Gene3D" id="3.40.50.300">
    <property type="entry name" value="P-loop containing nucleotide triphosphate hydrolases"/>
    <property type="match status" value="1"/>
</dbReference>
<dbReference type="Pfam" id="PF00005">
    <property type="entry name" value="ABC_tran"/>
    <property type="match status" value="1"/>
</dbReference>
<keyword evidence="3 5" id="KW-0067">ATP-binding</keyword>
<dbReference type="SUPFAM" id="SSF52540">
    <property type="entry name" value="P-loop containing nucleoside triphosphate hydrolases"/>
    <property type="match status" value="1"/>
</dbReference>
<dbReference type="SMART" id="SM00382">
    <property type="entry name" value="AAA"/>
    <property type="match status" value="1"/>
</dbReference>
<evidence type="ECO:0000313" key="6">
    <source>
        <dbReference type="Proteomes" id="UP000306509"/>
    </source>
</evidence>
<dbReference type="InterPro" id="IPR003439">
    <property type="entry name" value="ABC_transporter-like_ATP-bd"/>
</dbReference>
<feature type="domain" description="ABC transporter" evidence="4">
    <location>
        <begin position="3"/>
        <end position="239"/>
    </location>
</feature>
<evidence type="ECO:0000256" key="1">
    <source>
        <dbReference type="ARBA" id="ARBA00022448"/>
    </source>
</evidence>
<evidence type="ECO:0000313" key="5">
    <source>
        <dbReference type="EMBL" id="TLC99299.1"/>
    </source>
</evidence>
<dbReference type="PROSITE" id="PS50893">
    <property type="entry name" value="ABC_TRANSPORTER_2"/>
    <property type="match status" value="1"/>
</dbReference>
<dbReference type="InterPro" id="IPR027417">
    <property type="entry name" value="P-loop_NTPase"/>
</dbReference>
<dbReference type="InterPro" id="IPR050153">
    <property type="entry name" value="Metal_Ion_Import_ABC"/>
</dbReference>
<dbReference type="GO" id="GO:0005524">
    <property type="term" value="F:ATP binding"/>
    <property type="evidence" value="ECO:0007669"/>
    <property type="project" value="UniProtKB-KW"/>
</dbReference>
<accession>A0A4U8Q3F4</accession>
<sequence>MKIRVENASVSFGKKEILQGISISLPEKELVMVIGPNGCGKTTFLRLLMGFQKPQSGMVFYNDISLQDHTVLEKSRKMAYMPQNPRRQEDDEVFDYVLLGVTPYLNYFSLPGKEEKEQAEQVLAELGLSEFKNRRMGTLSGGEQQMVNFARARMQNTPWLILDEPMASLDYSRQHEFMHRLVEYEKRYGQGILMSVHDPNFALRYADRVIVMGYGKIEGIVSRRENEFENKLTGILNKSYDGHLQLIEKEDYHFYYWKEETHVSCKGICESRESERSL</sequence>
<name>A0A4U8Q3F4_9FIRM</name>
<proteinExistence type="predicted"/>
<dbReference type="STRING" id="180332.GCA_000797495_02915"/>
<reference evidence="5 6" key="1">
    <citation type="journal article" date="2019" name="Anaerobe">
        <title>Detection of Robinsoniella peoriensis in multiple bone samples of a trauma patient.</title>
        <authorList>
            <person name="Schrottner P."/>
            <person name="Hartwich K."/>
            <person name="Bunk B."/>
            <person name="Schober I."/>
            <person name="Helbig S."/>
            <person name="Rudolph W.W."/>
            <person name="Gunzer F."/>
        </authorList>
    </citation>
    <scope>NUCLEOTIDE SEQUENCE [LARGE SCALE GENOMIC DNA]</scope>
    <source>
        <strain evidence="5 6">DSM 106044</strain>
    </source>
</reference>
<dbReference type="EMBL" id="QGQD01000072">
    <property type="protein sequence ID" value="TLC99299.1"/>
    <property type="molecule type" value="Genomic_DNA"/>
</dbReference>
<evidence type="ECO:0000256" key="3">
    <source>
        <dbReference type="ARBA" id="ARBA00022840"/>
    </source>
</evidence>
<dbReference type="Proteomes" id="UP000306509">
    <property type="component" value="Unassembled WGS sequence"/>
</dbReference>
<dbReference type="RefSeq" id="WP_044289461.1">
    <property type="nucleotide sequence ID" value="NZ_CAUSDN010000088.1"/>
</dbReference>
<keyword evidence="1" id="KW-0813">Transport</keyword>
<dbReference type="AlphaFoldDB" id="A0A4U8Q3F4"/>
<dbReference type="InterPro" id="IPR003593">
    <property type="entry name" value="AAA+_ATPase"/>
</dbReference>
<organism evidence="5 6">
    <name type="scientific">Robinsoniella peoriensis</name>
    <dbReference type="NCBI Taxonomy" id="180332"/>
    <lineage>
        <taxon>Bacteria</taxon>
        <taxon>Bacillati</taxon>
        <taxon>Bacillota</taxon>
        <taxon>Clostridia</taxon>
        <taxon>Lachnospirales</taxon>
        <taxon>Lachnospiraceae</taxon>
        <taxon>Robinsoniella</taxon>
    </lineage>
</organism>
<dbReference type="GO" id="GO:0016887">
    <property type="term" value="F:ATP hydrolysis activity"/>
    <property type="evidence" value="ECO:0007669"/>
    <property type="project" value="InterPro"/>
</dbReference>
<dbReference type="CDD" id="cd03214">
    <property type="entry name" value="ABC_Iron-Siderophores_B12_Hemin"/>
    <property type="match status" value="1"/>
</dbReference>
<keyword evidence="6" id="KW-1185">Reference proteome</keyword>
<dbReference type="PANTHER" id="PTHR42734">
    <property type="entry name" value="METAL TRANSPORT SYSTEM ATP-BINDING PROTEIN TM_0124-RELATED"/>
    <property type="match status" value="1"/>
</dbReference>
<comment type="caution">
    <text evidence="5">The sequence shown here is derived from an EMBL/GenBank/DDBJ whole genome shotgun (WGS) entry which is preliminary data.</text>
</comment>
<protein>
    <submittedName>
        <fullName evidence="5">Putative siderophore transport system ATP-binding protein YusV</fullName>
    </submittedName>
</protein>
<evidence type="ECO:0000256" key="2">
    <source>
        <dbReference type="ARBA" id="ARBA00022741"/>
    </source>
</evidence>
<keyword evidence="2" id="KW-0547">Nucleotide-binding</keyword>